<reference evidence="1 2" key="1">
    <citation type="submission" date="2016-11" db="EMBL/GenBank/DDBJ databases">
        <authorList>
            <person name="Jaros S."/>
            <person name="Januszkiewicz K."/>
            <person name="Wedrychowicz H."/>
        </authorList>
    </citation>
    <scope>NUCLEOTIDE SEQUENCE [LARGE SCALE GENOMIC DNA]</scope>
    <source>
        <strain evidence="1">NCIMB 2154T</strain>
    </source>
</reference>
<evidence type="ECO:0000313" key="2">
    <source>
        <dbReference type="Proteomes" id="UP000231564"/>
    </source>
</evidence>
<dbReference type="KEGG" id="tmar:MARIT_2090"/>
<gene>
    <name evidence="1" type="ORF">MARIT_2090</name>
</gene>
<protein>
    <submittedName>
        <fullName evidence="1">Uncharacterized protein</fullName>
    </submittedName>
</protein>
<name>A0A2H1EBY7_9FLAO</name>
<dbReference type="STRING" id="1349785.GCA_000509405_01198"/>
<dbReference type="OrthoDB" id="1190982at2"/>
<dbReference type="Proteomes" id="UP000231564">
    <property type="component" value="Chromosome MARIT"/>
</dbReference>
<dbReference type="RefSeq" id="WP_157926248.1">
    <property type="nucleotide sequence ID" value="NZ_CP138495.1"/>
</dbReference>
<dbReference type="AlphaFoldDB" id="A0A2H1EBY7"/>
<proteinExistence type="predicted"/>
<dbReference type="GeneID" id="47723574"/>
<dbReference type="EMBL" id="LT634361">
    <property type="protein sequence ID" value="SFZ83495.1"/>
    <property type="molecule type" value="Genomic_DNA"/>
</dbReference>
<keyword evidence="2" id="KW-1185">Reference proteome</keyword>
<organism evidence="1 2">
    <name type="scientific">Tenacibaculum maritimum NCIMB 2154</name>
    <dbReference type="NCBI Taxonomy" id="1349785"/>
    <lineage>
        <taxon>Bacteria</taxon>
        <taxon>Pseudomonadati</taxon>
        <taxon>Bacteroidota</taxon>
        <taxon>Flavobacteriia</taxon>
        <taxon>Flavobacteriales</taxon>
        <taxon>Flavobacteriaceae</taxon>
        <taxon>Tenacibaculum</taxon>
    </lineage>
</organism>
<accession>A0A2H1EBY7</accession>
<evidence type="ECO:0000313" key="1">
    <source>
        <dbReference type="EMBL" id="SFZ83495.1"/>
    </source>
</evidence>
<sequence>MHFLKPPNTRVYILLLLTYGVLLCTSCKASHISKSNRINNEAPTYAEVLSRIADLELSDYEKRHLFYERVFFNIDSNSLSFLSSKSTNADSARMQLNKLYSFNKIFNTIYKKDKTKFYPLTQGLDDFYSNELALYDCTKKSFEVNLKCGLIKKVLANQSLNKIETFVGETNITLLSNYSVKTDAKLFFHKNRRVEYAVLKVVRPWFEYGVLSMIYNQSKNKSNQEKKFLINQVILMHQKENKNLILGYVLQPI</sequence>